<dbReference type="OrthoDB" id="73103at2759"/>
<reference evidence="2 3" key="1">
    <citation type="submission" date="2013-11" db="EMBL/GenBank/DDBJ databases">
        <title>The Genome Sequence of Phytophthora parasitica P1976.</title>
        <authorList>
            <consortium name="The Broad Institute Genomics Platform"/>
            <person name="Russ C."/>
            <person name="Tyler B."/>
            <person name="Panabieres F."/>
            <person name="Shan W."/>
            <person name="Tripathy S."/>
            <person name="Grunwald N."/>
            <person name="Machado M."/>
            <person name="Johnson C.S."/>
            <person name="Walker B."/>
            <person name="Young S."/>
            <person name="Zeng Q."/>
            <person name="Gargeya S."/>
            <person name="Fitzgerald M."/>
            <person name="Haas B."/>
            <person name="Abouelleil A."/>
            <person name="Allen A.W."/>
            <person name="Alvarado L."/>
            <person name="Arachchi H.M."/>
            <person name="Berlin A.M."/>
            <person name="Chapman S.B."/>
            <person name="Gainer-Dewar J."/>
            <person name="Goldberg J."/>
            <person name="Griggs A."/>
            <person name="Gujja S."/>
            <person name="Hansen M."/>
            <person name="Howarth C."/>
            <person name="Imamovic A."/>
            <person name="Ireland A."/>
            <person name="Larimer J."/>
            <person name="McCowan C."/>
            <person name="Murphy C."/>
            <person name="Pearson M."/>
            <person name="Poon T.W."/>
            <person name="Priest M."/>
            <person name="Roberts A."/>
            <person name="Saif S."/>
            <person name="Shea T."/>
            <person name="Sisk P."/>
            <person name="Sykes S."/>
            <person name="Wortman J."/>
            <person name="Nusbaum C."/>
            <person name="Birren B."/>
        </authorList>
    </citation>
    <scope>NUCLEOTIDE SEQUENCE [LARGE SCALE GENOMIC DNA]</scope>
    <source>
        <strain evidence="2 3">P1976</strain>
    </source>
</reference>
<evidence type="ECO:0000313" key="2">
    <source>
        <dbReference type="EMBL" id="ETO85964.1"/>
    </source>
</evidence>
<dbReference type="AlphaFoldDB" id="A0A081B4A3"/>
<evidence type="ECO:0000313" key="3">
    <source>
        <dbReference type="Proteomes" id="UP000028582"/>
    </source>
</evidence>
<dbReference type="Proteomes" id="UP000028582">
    <property type="component" value="Unassembled WGS sequence"/>
</dbReference>
<accession>A0A081B4A3</accession>
<dbReference type="EMBL" id="ANJA01000106">
    <property type="protein sequence ID" value="ETO85964.1"/>
    <property type="molecule type" value="Genomic_DNA"/>
</dbReference>
<protein>
    <submittedName>
        <fullName evidence="2">Uncharacterized protein</fullName>
    </submittedName>
</protein>
<proteinExistence type="predicted"/>
<organism evidence="2 3">
    <name type="scientific">Phytophthora nicotianae P1976</name>
    <dbReference type="NCBI Taxonomy" id="1317066"/>
    <lineage>
        <taxon>Eukaryota</taxon>
        <taxon>Sar</taxon>
        <taxon>Stramenopiles</taxon>
        <taxon>Oomycota</taxon>
        <taxon>Peronosporomycetes</taxon>
        <taxon>Peronosporales</taxon>
        <taxon>Peronosporaceae</taxon>
        <taxon>Phytophthora</taxon>
    </lineage>
</organism>
<feature type="chain" id="PRO_5001754759" evidence="1">
    <location>
        <begin position="39"/>
        <end position="151"/>
    </location>
</feature>
<gene>
    <name evidence="2" type="ORF">F444_00445</name>
</gene>
<name>A0A081B4A3_PHYNI</name>
<keyword evidence="1" id="KW-0732">Signal</keyword>
<feature type="signal peptide" evidence="1">
    <location>
        <begin position="1"/>
        <end position="38"/>
    </location>
</feature>
<comment type="caution">
    <text evidence="2">The sequence shown here is derived from an EMBL/GenBank/DDBJ whole genome shotgun (WGS) entry which is preliminary data.</text>
</comment>
<evidence type="ECO:0000256" key="1">
    <source>
        <dbReference type="SAM" id="SignalP"/>
    </source>
</evidence>
<sequence length="151" mass="15880">MKGRERSAFLEVHIETVECISMRLHLLLLALIVQYVGADDDSTPEKDLISQYIHVPTSCETENCVAGGCLFENCVSPLSCKGGLCYFRKCKEAVCEGGACVFDNTAEASCPGGGCQFVNVPATLADGYCDGGGCTLDGDSHPSSLSGSLAQ</sequence>